<reference evidence="14" key="1">
    <citation type="submission" date="2020-11" db="EMBL/GenBank/DDBJ databases">
        <authorList>
            <person name="Tran Van P."/>
        </authorList>
    </citation>
    <scope>NUCLEOTIDE SEQUENCE</scope>
</reference>
<feature type="transmembrane region" description="Helical" evidence="13">
    <location>
        <begin position="404"/>
        <end position="425"/>
    </location>
</feature>
<evidence type="ECO:0000256" key="7">
    <source>
        <dbReference type="ARBA" id="ARBA00023004"/>
    </source>
</evidence>
<dbReference type="Pfam" id="PF02628">
    <property type="entry name" value="COX15-CtaA"/>
    <property type="match status" value="1"/>
</dbReference>
<keyword evidence="6" id="KW-0560">Oxidoreductase</keyword>
<dbReference type="InterPro" id="IPR003780">
    <property type="entry name" value="COX15/CtaA_fam"/>
</dbReference>
<protein>
    <submittedName>
        <fullName evidence="14">Uncharacterized protein</fullName>
    </submittedName>
</protein>
<evidence type="ECO:0000256" key="2">
    <source>
        <dbReference type="ARBA" id="ARBA00004141"/>
    </source>
</evidence>
<sequence length="548" mass="61208">MTPLRDQSPSAVYSRGGHELTSQQRCMLGKSRLELLSFEQVFKLELCCGQISNVERNKILSLQCSQTKLAVIMQGSSDMEQTTLPKLEGMYSIIINIEMLDQKCRVLLPIQELGGLNLEEVNPHLRGGRVENHLGKTTPSSPDRDSNLDLPVLGGLAQHDLRAGLRGSGSVSVAVSVPARADKMVGTWLLGCGGMVFGAVILGNSNKANRVYCVFLLLAGGVTRLTESGLSMVTWRLFGEKPPLTLTDWEEEFHRYQQYPEFQIKNKDITLEQFKWIWWMEYSHRMWGRAIGAMFLVPATVFWYKGWFRQAMKKRILVFGTLIGLQGLMGWYMVKSGLEDRFHGESDVPRVSQYRLASHLSLAFLLYTLFLWSALDHLLPAQKLAGAITTGARRFKILAHSCKGVVFLTAVSGAFVAGLDAGLVYNSFPKMADKWIPDDILALSPPVRNITENPTTVQFDHRILGTTTLVLVTSLWLWSRRVKLPPRAHTAATVVTAMVWLQVVLGISTLLTYVPVSLAASHQSGSLMVLSLMVWLTHELKLLKRLPK</sequence>
<dbReference type="GO" id="GO:0006784">
    <property type="term" value="P:heme A biosynthetic process"/>
    <property type="evidence" value="ECO:0007669"/>
    <property type="project" value="InterPro"/>
</dbReference>
<feature type="transmembrane region" description="Helical" evidence="13">
    <location>
        <begin position="491"/>
        <end position="514"/>
    </location>
</feature>
<keyword evidence="8" id="KW-0350">Heme biosynthesis</keyword>
<dbReference type="EMBL" id="OE839909">
    <property type="protein sequence ID" value="CAD7588923.1"/>
    <property type="molecule type" value="Genomic_DNA"/>
</dbReference>
<evidence type="ECO:0000313" key="14">
    <source>
        <dbReference type="EMBL" id="CAD7588923.1"/>
    </source>
</evidence>
<evidence type="ECO:0000256" key="3">
    <source>
        <dbReference type="ARBA" id="ARBA00022692"/>
    </source>
</evidence>
<dbReference type="AlphaFoldDB" id="A0A7R9PJ10"/>
<comment type="catalytic activity">
    <reaction evidence="11">
        <text>Fe(II)-heme o + 2 A + H2O = Fe(II)-heme a + 2 AH2</text>
        <dbReference type="Rhea" id="RHEA:63388"/>
        <dbReference type="ChEBI" id="CHEBI:13193"/>
        <dbReference type="ChEBI" id="CHEBI:15377"/>
        <dbReference type="ChEBI" id="CHEBI:17499"/>
        <dbReference type="ChEBI" id="CHEBI:60530"/>
        <dbReference type="ChEBI" id="CHEBI:61715"/>
        <dbReference type="EC" id="1.17.99.9"/>
    </reaction>
    <physiologicalReaction direction="left-to-right" evidence="11">
        <dbReference type="Rhea" id="RHEA:63389"/>
    </physiologicalReaction>
</comment>
<dbReference type="GO" id="GO:0005743">
    <property type="term" value="C:mitochondrial inner membrane"/>
    <property type="evidence" value="ECO:0007669"/>
    <property type="project" value="TreeGrafter"/>
</dbReference>
<proteinExistence type="predicted"/>
<evidence type="ECO:0000256" key="1">
    <source>
        <dbReference type="ARBA" id="ARBA00001970"/>
    </source>
</evidence>
<dbReference type="GO" id="GO:0046872">
    <property type="term" value="F:metal ion binding"/>
    <property type="evidence" value="ECO:0007669"/>
    <property type="project" value="UniProtKB-KW"/>
</dbReference>
<keyword evidence="4" id="KW-0479">Metal-binding</keyword>
<feature type="transmembrane region" description="Helical" evidence="13">
    <location>
        <begin position="214"/>
        <end position="238"/>
    </location>
</feature>
<gene>
    <name evidence="14" type="ORF">TGEB3V08_LOCUS2939</name>
</gene>
<evidence type="ECO:0000256" key="12">
    <source>
        <dbReference type="SAM" id="MobiDB-lite"/>
    </source>
</evidence>
<evidence type="ECO:0000256" key="11">
    <source>
        <dbReference type="ARBA" id="ARBA00048044"/>
    </source>
</evidence>
<evidence type="ECO:0000256" key="4">
    <source>
        <dbReference type="ARBA" id="ARBA00022723"/>
    </source>
</evidence>
<dbReference type="PANTHER" id="PTHR23289:SF2">
    <property type="entry name" value="CYTOCHROME C OXIDASE ASSEMBLY PROTEIN COX15 HOMOLOG"/>
    <property type="match status" value="1"/>
</dbReference>
<feature type="transmembrane region" description="Helical" evidence="13">
    <location>
        <begin position="185"/>
        <end position="202"/>
    </location>
</feature>
<comment type="subcellular location">
    <subcellularLocation>
        <location evidence="2">Membrane</location>
        <topology evidence="2">Multi-pass membrane protein</topology>
    </subcellularLocation>
</comment>
<keyword evidence="3 13" id="KW-0812">Transmembrane</keyword>
<dbReference type="PANTHER" id="PTHR23289">
    <property type="entry name" value="CYTOCHROME C OXIDASE ASSEMBLY PROTEIN COX15"/>
    <property type="match status" value="1"/>
</dbReference>
<dbReference type="GO" id="GO:0120547">
    <property type="term" value="F:heme A synthase activity"/>
    <property type="evidence" value="ECO:0007669"/>
    <property type="project" value="UniProtKB-EC"/>
</dbReference>
<feature type="transmembrane region" description="Helical" evidence="13">
    <location>
        <begin position="354"/>
        <end position="375"/>
    </location>
</feature>
<feature type="transmembrane region" description="Helical" evidence="13">
    <location>
        <begin position="286"/>
        <end position="304"/>
    </location>
</feature>
<feature type="transmembrane region" description="Helical" evidence="13">
    <location>
        <begin position="316"/>
        <end position="334"/>
    </location>
</feature>
<evidence type="ECO:0000256" key="5">
    <source>
        <dbReference type="ARBA" id="ARBA00022989"/>
    </source>
</evidence>
<evidence type="ECO:0000256" key="6">
    <source>
        <dbReference type="ARBA" id="ARBA00023002"/>
    </source>
</evidence>
<keyword evidence="7" id="KW-0408">Iron</keyword>
<comment type="pathway">
    <text evidence="10">Porphyrin-containing compound metabolism; heme A biosynthesis; heme A from heme O: step 1/1.</text>
</comment>
<evidence type="ECO:0000256" key="8">
    <source>
        <dbReference type="ARBA" id="ARBA00023133"/>
    </source>
</evidence>
<evidence type="ECO:0000256" key="13">
    <source>
        <dbReference type="SAM" id="Phobius"/>
    </source>
</evidence>
<feature type="region of interest" description="Disordered" evidence="12">
    <location>
        <begin position="129"/>
        <end position="148"/>
    </location>
</feature>
<name>A0A7R9PJ10_TIMGE</name>
<evidence type="ECO:0000256" key="9">
    <source>
        <dbReference type="ARBA" id="ARBA00023136"/>
    </source>
</evidence>
<dbReference type="InterPro" id="IPR023754">
    <property type="entry name" value="HemeA_Synthase_type2"/>
</dbReference>
<accession>A0A7R9PJ10</accession>
<organism evidence="14">
    <name type="scientific">Timema genevievae</name>
    <name type="common">Walking stick</name>
    <dbReference type="NCBI Taxonomy" id="629358"/>
    <lineage>
        <taxon>Eukaryota</taxon>
        <taxon>Metazoa</taxon>
        <taxon>Ecdysozoa</taxon>
        <taxon>Arthropoda</taxon>
        <taxon>Hexapoda</taxon>
        <taxon>Insecta</taxon>
        <taxon>Pterygota</taxon>
        <taxon>Neoptera</taxon>
        <taxon>Polyneoptera</taxon>
        <taxon>Phasmatodea</taxon>
        <taxon>Timematodea</taxon>
        <taxon>Timematoidea</taxon>
        <taxon>Timematidae</taxon>
        <taxon>Timema</taxon>
    </lineage>
</organism>
<keyword evidence="5 13" id="KW-1133">Transmembrane helix</keyword>
<evidence type="ECO:0000256" key="10">
    <source>
        <dbReference type="ARBA" id="ARBA00044501"/>
    </source>
</evidence>
<keyword evidence="9 13" id="KW-0472">Membrane</keyword>
<comment type="cofactor">
    <cofactor evidence="1">
        <name>heme b</name>
        <dbReference type="ChEBI" id="CHEBI:60344"/>
    </cofactor>
</comment>
<feature type="transmembrane region" description="Helical" evidence="13">
    <location>
        <begin position="463"/>
        <end position="479"/>
    </location>
</feature>
<dbReference type="GO" id="GO:0016653">
    <property type="term" value="F:oxidoreductase activity, acting on NAD(P)H, heme protein as acceptor"/>
    <property type="evidence" value="ECO:0007669"/>
    <property type="project" value="TreeGrafter"/>
</dbReference>